<keyword evidence="2" id="KW-1133">Transmembrane helix</keyword>
<sequence length="61" mass="6623">MTDQDNPGKAQDKRARNNRWLFRAMVVAVAAIAVANLLLGENDGDHDDGCAPCERLPVSDT</sequence>
<keyword evidence="4" id="KW-1185">Reference proteome</keyword>
<keyword evidence="2" id="KW-0472">Membrane</keyword>
<protein>
    <submittedName>
        <fullName evidence="3">Uncharacterized protein</fullName>
    </submittedName>
</protein>
<proteinExistence type="predicted"/>
<dbReference type="EMBL" id="CP017755">
    <property type="protein sequence ID" value="AOZ10368.1"/>
    <property type="molecule type" value="Genomic_DNA"/>
</dbReference>
<evidence type="ECO:0000256" key="2">
    <source>
        <dbReference type="SAM" id="Phobius"/>
    </source>
</evidence>
<evidence type="ECO:0000256" key="1">
    <source>
        <dbReference type="SAM" id="MobiDB-lite"/>
    </source>
</evidence>
<dbReference type="RefSeq" id="WP_071038990.1">
    <property type="nucleotide sequence ID" value="NZ_CP017755.1"/>
</dbReference>
<reference evidence="3 4" key="1">
    <citation type="submission" date="2016-10" db="EMBL/GenBank/DDBJ databases">
        <title>Complete genome sequences of three Cupriavidus strains isolated from various Malaysian environments.</title>
        <authorList>
            <person name="Abdullah A.A.-A."/>
            <person name="Shafie N.A.H."/>
            <person name="Lau N.S."/>
        </authorList>
    </citation>
    <scope>NUCLEOTIDE SEQUENCE [LARGE SCALE GENOMIC DNA]</scope>
    <source>
        <strain evidence="3 4">USMAA1020</strain>
    </source>
</reference>
<feature type="region of interest" description="Disordered" evidence="1">
    <location>
        <begin position="42"/>
        <end position="61"/>
    </location>
</feature>
<dbReference type="Proteomes" id="UP000177515">
    <property type="component" value="Chromosome 2"/>
</dbReference>
<keyword evidence="2" id="KW-0812">Transmembrane</keyword>
<organism evidence="3 4">
    <name type="scientific">Cupriavidus malaysiensis</name>
    <dbReference type="NCBI Taxonomy" id="367825"/>
    <lineage>
        <taxon>Bacteria</taxon>
        <taxon>Pseudomonadati</taxon>
        <taxon>Pseudomonadota</taxon>
        <taxon>Betaproteobacteria</taxon>
        <taxon>Burkholderiales</taxon>
        <taxon>Burkholderiaceae</taxon>
        <taxon>Cupriavidus</taxon>
    </lineage>
</organism>
<evidence type="ECO:0000313" key="3">
    <source>
        <dbReference type="EMBL" id="AOZ10368.1"/>
    </source>
</evidence>
<accession>A0ABN4TTN7</accession>
<feature type="transmembrane region" description="Helical" evidence="2">
    <location>
        <begin position="20"/>
        <end position="39"/>
    </location>
</feature>
<gene>
    <name evidence="3" type="ORF">BKK80_32805</name>
</gene>
<name>A0ABN4TTN7_9BURK</name>
<evidence type="ECO:0000313" key="4">
    <source>
        <dbReference type="Proteomes" id="UP000177515"/>
    </source>
</evidence>